<comment type="similarity">
    <text evidence="1 2">Belongs to the anti-sigma-factor antagonist family.</text>
</comment>
<evidence type="ECO:0000313" key="4">
    <source>
        <dbReference type="EMBL" id="NYF59260.1"/>
    </source>
</evidence>
<dbReference type="Gene3D" id="3.30.750.24">
    <property type="entry name" value="STAS domain"/>
    <property type="match status" value="1"/>
</dbReference>
<evidence type="ECO:0000256" key="1">
    <source>
        <dbReference type="ARBA" id="ARBA00009013"/>
    </source>
</evidence>
<evidence type="ECO:0000259" key="3">
    <source>
        <dbReference type="PROSITE" id="PS50801"/>
    </source>
</evidence>
<dbReference type="GO" id="GO:0043856">
    <property type="term" value="F:anti-sigma factor antagonist activity"/>
    <property type="evidence" value="ECO:0007669"/>
    <property type="project" value="InterPro"/>
</dbReference>
<dbReference type="PANTHER" id="PTHR33495">
    <property type="entry name" value="ANTI-SIGMA FACTOR ANTAGONIST TM_1081-RELATED-RELATED"/>
    <property type="match status" value="1"/>
</dbReference>
<dbReference type="InterPro" id="IPR036513">
    <property type="entry name" value="STAS_dom_sf"/>
</dbReference>
<dbReference type="SUPFAM" id="SSF52091">
    <property type="entry name" value="SpoIIaa-like"/>
    <property type="match status" value="1"/>
</dbReference>
<dbReference type="InterPro" id="IPR003658">
    <property type="entry name" value="Anti-sigma_ant"/>
</dbReference>
<accession>A0A1C4YI86</accession>
<name>A0A1C4YI86_9ACTN</name>
<dbReference type="Pfam" id="PF01740">
    <property type="entry name" value="STAS"/>
    <property type="match status" value="1"/>
</dbReference>
<proteinExistence type="inferred from homology"/>
<sequence>MARFEATTSTEPGRAVVRLAGECDLAAREELTAALLTAVADAQVVLVDAGALDFLDSTGIHGLVTAHHAARAAGGRLYVVNARGPVANVLAITGVADLLRPPTDDGVDPR</sequence>
<gene>
    <name evidence="5" type="ORF">GA0074696_3402</name>
    <name evidence="4" type="ORF">HDA35_005091</name>
</gene>
<dbReference type="NCBIfam" id="TIGR00377">
    <property type="entry name" value="ant_ant_sig"/>
    <property type="match status" value="1"/>
</dbReference>
<evidence type="ECO:0000313" key="5">
    <source>
        <dbReference type="EMBL" id="SCF20356.1"/>
    </source>
</evidence>
<dbReference type="RefSeq" id="WP_088961992.1">
    <property type="nucleotide sequence ID" value="NZ_JACCCQ010000001.1"/>
</dbReference>
<dbReference type="EMBL" id="JACCCQ010000001">
    <property type="protein sequence ID" value="NYF59260.1"/>
    <property type="molecule type" value="Genomic_DNA"/>
</dbReference>
<dbReference type="InterPro" id="IPR002645">
    <property type="entry name" value="STAS_dom"/>
</dbReference>
<organism evidence="5 6">
    <name type="scientific">Micromonospora purpureochromogenes</name>
    <dbReference type="NCBI Taxonomy" id="47872"/>
    <lineage>
        <taxon>Bacteria</taxon>
        <taxon>Bacillati</taxon>
        <taxon>Actinomycetota</taxon>
        <taxon>Actinomycetes</taxon>
        <taxon>Micromonosporales</taxon>
        <taxon>Micromonosporaceae</taxon>
        <taxon>Micromonospora</taxon>
    </lineage>
</organism>
<dbReference type="CDD" id="cd07043">
    <property type="entry name" value="STAS_anti-anti-sigma_factors"/>
    <property type="match status" value="1"/>
</dbReference>
<reference evidence="4 7" key="2">
    <citation type="submission" date="2020-07" db="EMBL/GenBank/DDBJ databases">
        <title>Sequencing the genomes of 1000 actinobacteria strains.</title>
        <authorList>
            <person name="Klenk H.-P."/>
        </authorList>
    </citation>
    <scope>NUCLEOTIDE SEQUENCE [LARGE SCALE GENOMIC DNA]</scope>
    <source>
        <strain evidence="4 7">DSM 43814</strain>
    </source>
</reference>
<dbReference type="Proteomes" id="UP000631553">
    <property type="component" value="Unassembled WGS sequence"/>
</dbReference>
<evidence type="ECO:0000313" key="7">
    <source>
        <dbReference type="Proteomes" id="UP000631553"/>
    </source>
</evidence>
<dbReference type="AlphaFoldDB" id="A0A1C4YI86"/>
<feature type="domain" description="STAS" evidence="3">
    <location>
        <begin position="4"/>
        <end position="110"/>
    </location>
</feature>
<protein>
    <recommendedName>
        <fullName evidence="2">Anti-sigma factor antagonist</fullName>
    </recommendedName>
</protein>
<dbReference type="PANTHER" id="PTHR33495:SF2">
    <property type="entry name" value="ANTI-SIGMA FACTOR ANTAGONIST TM_1081-RELATED"/>
    <property type="match status" value="1"/>
</dbReference>
<reference evidence="5 6" key="1">
    <citation type="submission" date="2016-06" db="EMBL/GenBank/DDBJ databases">
        <authorList>
            <person name="Kjaerup R.B."/>
            <person name="Dalgaard T.S."/>
            <person name="Juul-Madsen H.R."/>
        </authorList>
    </citation>
    <scope>NUCLEOTIDE SEQUENCE [LARGE SCALE GENOMIC DNA]</scope>
    <source>
        <strain evidence="5 6">DSM 43821</strain>
    </source>
</reference>
<evidence type="ECO:0000256" key="2">
    <source>
        <dbReference type="RuleBase" id="RU003749"/>
    </source>
</evidence>
<dbReference type="PROSITE" id="PS50801">
    <property type="entry name" value="STAS"/>
    <property type="match status" value="1"/>
</dbReference>
<dbReference type="EMBL" id="LT607410">
    <property type="protein sequence ID" value="SCF20356.1"/>
    <property type="molecule type" value="Genomic_DNA"/>
</dbReference>
<keyword evidence="7" id="KW-1185">Reference proteome</keyword>
<evidence type="ECO:0000313" key="6">
    <source>
        <dbReference type="Proteomes" id="UP000198228"/>
    </source>
</evidence>
<dbReference type="Proteomes" id="UP000198228">
    <property type="component" value="Chromosome I"/>
</dbReference>